<proteinExistence type="predicted"/>
<feature type="non-terminal residue" evidence="1">
    <location>
        <position position="1"/>
    </location>
</feature>
<protein>
    <submittedName>
        <fullName evidence="1">Uncharacterized protein</fullName>
    </submittedName>
</protein>
<dbReference type="Proteomes" id="UP000805193">
    <property type="component" value="Unassembled WGS sequence"/>
</dbReference>
<evidence type="ECO:0000313" key="1">
    <source>
        <dbReference type="EMBL" id="KAG0435256.1"/>
    </source>
</evidence>
<keyword evidence="2" id="KW-1185">Reference proteome</keyword>
<organism evidence="1 2">
    <name type="scientific">Ixodes persulcatus</name>
    <name type="common">Taiga tick</name>
    <dbReference type="NCBI Taxonomy" id="34615"/>
    <lineage>
        <taxon>Eukaryota</taxon>
        <taxon>Metazoa</taxon>
        <taxon>Ecdysozoa</taxon>
        <taxon>Arthropoda</taxon>
        <taxon>Chelicerata</taxon>
        <taxon>Arachnida</taxon>
        <taxon>Acari</taxon>
        <taxon>Parasitiformes</taxon>
        <taxon>Ixodida</taxon>
        <taxon>Ixodoidea</taxon>
        <taxon>Ixodidae</taxon>
        <taxon>Ixodinae</taxon>
        <taxon>Ixodes</taxon>
    </lineage>
</organism>
<accession>A0AC60QNU3</accession>
<dbReference type="EMBL" id="JABSTQ010007772">
    <property type="protein sequence ID" value="KAG0435256.1"/>
    <property type="molecule type" value="Genomic_DNA"/>
</dbReference>
<sequence>RKWFGKSKEASTPSRADSPKTGSKPQSRSSTKAKALGATELLHSPSSLESSDRGGSEEEEIVWTNNSNQFTKAAVRRRVERIWASRAIKVDRRSSSDSATPVPGDGASPEPGHYWDGHVTLSKTDDENANDGPELTVLISRTRASRRPGSAVRGPRVRGGFAGGCVVCLEDPSASRQHPASALATLDRKPTVGPTMSYRGKKPGGVKSPSSKESSLISSSDPKS</sequence>
<reference evidence="1 2" key="1">
    <citation type="journal article" date="2020" name="Cell">
        <title>Large-Scale Comparative Analyses of Tick Genomes Elucidate Their Genetic Diversity and Vector Capacities.</title>
        <authorList>
            <consortium name="Tick Genome and Microbiome Consortium (TIGMIC)"/>
            <person name="Jia N."/>
            <person name="Wang J."/>
            <person name="Shi W."/>
            <person name="Du L."/>
            <person name="Sun Y."/>
            <person name="Zhan W."/>
            <person name="Jiang J.F."/>
            <person name="Wang Q."/>
            <person name="Zhang B."/>
            <person name="Ji P."/>
            <person name="Bell-Sakyi L."/>
            <person name="Cui X.M."/>
            <person name="Yuan T.T."/>
            <person name="Jiang B.G."/>
            <person name="Yang W.F."/>
            <person name="Lam T.T."/>
            <person name="Chang Q.C."/>
            <person name="Ding S.J."/>
            <person name="Wang X.J."/>
            <person name="Zhu J.G."/>
            <person name="Ruan X.D."/>
            <person name="Zhao L."/>
            <person name="Wei J.T."/>
            <person name="Ye R.Z."/>
            <person name="Que T.C."/>
            <person name="Du C.H."/>
            <person name="Zhou Y.H."/>
            <person name="Cheng J.X."/>
            <person name="Dai P.F."/>
            <person name="Guo W.B."/>
            <person name="Han X.H."/>
            <person name="Huang E.J."/>
            <person name="Li L.F."/>
            <person name="Wei W."/>
            <person name="Gao Y.C."/>
            <person name="Liu J.Z."/>
            <person name="Shao H.Z."/>
            <person name="Wang X."/>
            <person name="Wang C.C."/>
            <person name="Yang T.C."/>
            <person name="Huo Q.B."/>
            <person name="Li W."/>
            <person name="Chen H.Y."/>
            <person name="Chen S.E."/>
            <person name="Zhou L.G."/>
            <person name="Ni X.B."/>
            <person name="Tian J.H."/>
            <person name="Sheng Y."/>
            <person name="Liu T."/>
            <person name="Pan Y.S."/>
            <person name="Xia L.Y."/>
            <person name="Li J."/>
            <person name="Zhao F."/>
            <person name="Cao W.C."/>
        </authorList>
    </citation>
    <scope>NUCLEOTIDE SEQUENCE [LARGE SCALE GENOMIC DNA]</scope>
    <source>
        <strain evidence="1">Iper-2018</strain>
    </source>
</reference>
<feature type="non-terminal residue" evidence="1">
    <location>
        <position position="224"/>
    </location>
</feature>
<gene>
    <name evidence="1" type="ORF">HPB47_018596</name>
</gene>
<comment type="caution">
    <text evidence="1">The sequence shown here is derived from an EMBL/GenBank/DDBJ whole genome shotgun (WGS) entry which is preliminary data.</text>
</comment>
<evidence type="ECO:0000313" key="2">
    <source>
        <dbReference type="Proteomes" id="UP000805193"/>
    </source>
</evidence>
<name>A0AC60QNU3_IXOPE</name>